<dbReference type="RefSeq" id="WP_183564486.1">
    <property type="nucleotide sequence ID" value="NZ_CBCSLB010000042.1"/>
</dbReference>
<gene>
    <name evidence="1" type="ORF">FHS16_003320</name>
</gene>
<evidence type="ECO:0000313" key="2">
    <source>
        <dbReference type="Proteomes" id="UP000518605"/>
    </source>
</evidence>
<protein>
    <submittedName>
        <fullName evidence="1">Uncharacterized protein</fullName>
    </submittedName>
</protein>
<reference evidence="1 2" key="1">
    <citation type="submission" date="2020-08" db="EMBL/GenBank/DDBJ databases">
        <title>Genomic Encyclopedia of Type Strains, Phase III (KMG-III): the genomes of soil and plant-associated and newly described type strains.</title>
        <authorList>
            <person name="Whitman W."/>
        </authorList>
    </citation>
    <scope>NUCLEOTIDE SEQUENCE [LARGE SCALE GENOMIC DNA]</scope>
    <source>
        <strain evidence="1 2">CECT 8234</strain>
    </source>
</reference>
<accession>A0A7W5C8U8</accession>
<dbReference type="Proteomes" id="UP000518605">
    <property type="component" value="Unassembled WGS sequence"/>
</dbReference>
<dbReference type="AlphaFoldDB" id="A0A7W5C8U8"/>
<dbReference type="EMBL" id="JACHXW010000009">
    <property type="protein sequence ID" value="MBB3153258.1"/>
    <property type="molecule type" value="Genomic_DNA"/>
</dbReference>
<name>A0A7W5C8U8_9BACL</name>
<sequence>MFRGFLHGFISGIGIVKVASPVSVPLVNAGAALVCLSANVPVKAVFVVVQDDVYVSAMGPTELTGRRERQELLESQEQSATGVTGAIGELKVQKQMATGVTGAIGFWSHRSNWLLES</sequence>
<keyword evidence="2" id="KW-1185">Reference proteome</keyword>
<organism evidence="1 2">
    <name type="scientific">Paenibacillus endophyticus</name>
    <dbReference type="NCBI Taxonomy" id="1294268"/>
    <lineage>
        <taxon>Bacteria</taxon>
        <taxon>Bacillati</taxon>
        <taxon>Bacillota</taxon>
        <taxon>Bacilli</taxon>
        <taxon>Bacillales</taxon>
        <taxon>Paenibacillaceae</taxon>
        <taxon>Paenibacillus</taxon>
    </lineage>
</organism>
<comment type="caution">
    <text evidence="1">The sequence shown here is derived from an EMBL/GenBank/DDBJ whole genome shotgun (WGS) entry which is preliminary data.</text>
</comment>
<proteinExistence type="predicted"/>
<evidence type="ECO:0000313" key="1">
    <source>
        <dbReference type="EMBL" id="MBB3153258.1"/>
    </source>
</evidence>